<feature type="compositionally biased region" description="Basic and acidic residues" evidence="1">
    <location>
        <begin position="79"/>
        <end position="99"/>
    </location>
</feature>
<dbReference type="Gramene" id="TVU41024">
    <property type="protein sequence ID" value="TVU41024"/>
    <property type="gene ID" value="EJB05_14514"/>
</dbReference>
<dbReference type="AlphaFoldDB" id="A0A5J9W0G9"/>
<proteinExistence type="predicted"/>
<evidence type="ECO:0000313" key="3">
    <source>
        <dbReference type="Proteomes" id="UP000324897"/>
    </source>
</evidence>
<comment type="caution">
    <text evidence="2">The sequence shown here is derived from an EMBL/GenBank/DDBJ whole genome shotgun (WGS) entry which is preliminary data.</text>
</comment>
<feature type="compositionally biased region" description="Basic and acidic residues" evidence="1">
    <location>
        <begin position="120"/>
        <end position="129"/>
    </location>
</feature>
<protein>
    <submittedName>
        <fullName evidence="2">Uncharacterized protein</fullName>
    </submittedName>
</protein>
<feature type="region of interest" description="Disordered" evidence="1">
    <location>
        <begin position="15"/>
        <end position="216"/>
    </location>
</feature>
<feature type="region of interest" description="Disordered" evidence="1">
    <location>
        <begin position="377"/>
        <end position="399"/>
    </location>
</feature>
<keyword evidence="3" id="KW-1185">Reference proteome</keyword>
<organism evidence="2 3">
    <name type="scientific">Eragrostis curvula</name>
    <name type="common">weeping love grass</name>
    <dbReference type="NCBI Taxonomy" id="38414"/>
    <lineage>
        <taxon>Eukaryota</taxon>
        <taxon>Viridiplantae</taxon>
        <taxon>Streptophyta</taxon>
        <taxon>Embryophyta</taxon>
        <taxon>Tracheophyta</taxon>
        <taxon>Spermatophyta</taxon>
        <taxon>Magnoliopsida</taxon>
        <taxon>Liliopsida</taxon>
        <taxon>Poales</taxon>
        <taxon>Poaceae</taxon>
        <taxon>PACMAD clade</taxon>
        <taxon>Chloridoideae</taxon>
        <taxon>Eragrostideae</taxon>
        <taxon>Eragrostidinae</taxon>
        <taxon>Eragrostis</taxon>
    </lineage>
</organism>
<dbReference type="EMBL" id="RWGY01000007">
    <property type="protein sequence ID" value="TVU41024.1"/>
    <property type="molecule type" value="Genomic_DNA"/>
</dbReference>
<name>A0A5J9W0G9_9POAL</name>
<reference evidence="2 3" key="1">
    <citation type="journal article" date="2019" name="Sci. Rep.">
        <title>A high-quality genome of Eragrostis curvula grass provides insights into Poaceae evolution and supports new strategies to enhance forage quality.</title>
        <authorList>
            <person name="Carballo J."/>
            <person name="Santos B.A.C.M."/>
            <person name="Zappacosta D."/>
            <person name="Garbus I."/>
            <person name="Selva J.P."/>
            <person name="Gallo C.A."/>
            <person name="Diaz A."/>
            <person name="Albertini E."/>
            <person name="Caccamo M."/>
            <person name="Echenique V."/>
        </authorList>
    </citation>
    <scope>NUCLEOTIDE SEQUENCE [LARGE SCALE GENOMIC DNA]</scope>
    <source>
        <strain evidence="3">cv. Victoria</strain>
        <tissue evidence="2">Leaf</tissue>
    </source>
</reference>
<accession>A0A5J9W0G9</accession>
<feature type="compositionally biased region" description="Pro residues" evidence="1">
    <location>
        <begin position="165"/>
        <end position="175"/>
    </location>
</feature>
<feature type="compositionally biased region" description="Basic residues" evidence="1">
    <location>
        <begin position="100"/>
        <end position="110"/>
    </location>
</feature>
<feature type="compositionally biased region" description="Acidic residues" evidence="1">
    <location>
        <begin position="313"/>
        <end position="324"/>
    </location>
</feature>
<feature type="non-terminal residue" evidence="2">
    <location>
        <position position="1"/>
    </location>
</feature>
<gene>
    <name evidence="2" type="ORF">EJB05_14514</name>
</gene>
<evidence type="ECO:0000256" key="1">
    <source>
        <dbReference type="SAM" id="MobiDB-lite"/>
    </source>
</evidence>
<feature type="compositionally biased region" description="Low complexity" evidence="1">
    <location>
        <begin position="133"/>
        <end position="150"/>
    </location>
</feature>
<dbReference type="Proteomes" id="UP000324897">
    <property type="component" value="Chromosome 4"/>
</dbReference>
<evidence type="ECO:0000313" key="2">
    <source>
        <dbReference type="EMBL" id="TVU41024.1"/>
    </source>
</evidence>
<feature type="region of interest" description="Disordered" evidence="1">
    <location>
        <begin position="303"/>
        <end position="324"/>
    </location>
</feature>
<sequence length="399" mass="43515">MVALFWWPKISRSEPTISLQSQRGAPRTAPSLHELPGVDEIEPLEQNSRPTDRTEQQRQAVKGTLSFSRKGPTSAGCRADTERSARPLVDEEKGAERPRVRWRAGGRRQGQRQLGPRGKQARDGRREEGQVPAAGSTAAASTARARATARNRIDSERTRRRRRPPFPSVAAPPPGLLRWPPCRRHPPPRSSHPLLTARTARSQGSGELRRLSSEAPKSRLKFHELVTAESQAQVQSDSPSVEMQLHTDVAMTELGVSRNDVETVASHEAKVAGSNELEVAGSNELEVAEEPETCIEPVVIDSHEPISLPPSGEIDDSDDESSDEATYDLDYLCHDPGKRGYIAMGPCQPRGLGTPKFQLLRPSLLWFGRKKALAAGLGGGAGHQNTTASPVAPMRLAAR</sequence>